<comment type="similarity">
    <text evidence="1 7">Belongs to the mannitol dehydrogenase family.</text>
</comment>
<dbReference type="InterPro" id="IPR013131">
    <property type="entry name" value="Mannitol_DH_N"/>
</dbReference>
<dbReference type="GO" id="GO:0019592">
    <property type="term" value="P:mannitol catabolic process"/>
    <property type="evidence" value="ECO:0007669"/>
    <property type="project" value="TreeGrafter"/>
</dbReference>
<evidence type="ECO:0000256" key="1">
    <source>
        <dbReference type="ARBA" id="ARBA00006541"/>
    </source>
</evidence>
<dbReference type="EC" id="1.1.1.17" evidence="2 7"/>
<dbReference type="InterPro" id="IPR023028">
    <property type="entry name" value="Mannitol_1_phos_5_DH"/>
</dbReference>
<dbReference type="InterPro" id="IPR013328">
    <property type="entry name" value="6PGD_dom2"/>
</dbReference>
<reference evidence="10 11" key="1">
    <citation type="submission" date="2020-08" db="EMBL/GenBank/DDBJ databases">
        <title>Cohnella phylogeny.</title>
        <authorList>
            <person name="Dunlap C."/>
        </authorList>
    </citation>
    <scope>NUCLEOTIDE SEQUENCE [LARGE SCALE GENOMIC DNA]</scope>
    <source>
        <strain evidence="10 11">DSM 25239</strain>
    </source>
</reference>
<dbReference type="InterPro" id="IPR036291">
    <property type="entry name" value="NAD(P)-bd_dom_sf"/>
</dbReference>
<accession>A0A841U0T5</accession>
<dbReference type="PROSITE" id="PS00974">
    <property type="entry name" value="MANNITOL_DHGENASE"/>
    <property type="match status" value="1"/>
</dbReference>
<dbReference type="NCBIfam" id="NF002647">
    <property type="entry name" value="PRK02318.1-3"/>
    <property type="match status" value="1"/>
</dbReference>
<dbReference type="Gene3D" id="3.40.50.720">
    <property type="entry name" value="NAD(P)-binding Rossmann-like Domain"/>
    <property type="match status" value="1"/>
</dbReference>
<dbReference type="GO" id="GO:0005829">
    <property type="term" value="C:cytosol"/>
    <property type="evidence" value="ECO:0007669"/>
    <property type="project" value="TreeGrafter"/>
</dbReference>
<evidence type="ECO:0000256" key="5">
    <source>
        <dbReference type="ARBA" id="ARBA00023027"/>
    </source>
</evidence>
<dbReference type="NCBIfam" id="NF002652">
    <property type="entry name" value="PRK02318.2-5"/>
    <property type="match status" value="1"/>
</dbReference>
<keyword evidence="4 7" id="KW-0560">Oxidoreductase</keyword>
<keyword evidence="11" id="KW-1185">Reference proteome</keyword>
<evidence type="ECO:0000256" key="7">
    <source>
        <dbReference type="HAMAP-Rule" id="MF_00196"/>
    </source>
</evidence>
<name>A0A841U0T5_9BACL</name>
<keyword evidence="5 7" id="KW-0520">NAD</keyword>
<evidence type="ECO:0000256" key="2">
    <source>
        <dbReference type="ARBA" id="ARBA00012939"/>
    </source>
</evidence>
<feature type="domain" description="Mannitol dehydrogenase N-terminal" evidence="8">
    <location>
        <begin position="9"/>
        <end position="200"/>
    </location>
</feature>
<comment type="caution">
    <text evidence="7">Lacks conserved residue(s) required for the propagation of feature annotation.</text>
</comment>
<proteinExistence type="inferred from homology"/>
<evidence type="ECO:0000259" key="9">
    <source>
        <dbReference type="Pfam" id="PF08125"/>
    </source>
</evidence>
<dbReference type="PANTHER" id="PTHR30524:SF0">
    <property type="entry name" value="ALTRONATE OXIDOREDUCTASE-RELATED"/>
    <property type="match status" value="1"/>
</dbReference>
<evidence type="ECO:0000259" key="8">
    <source>
        <dbReference type="Pfam" id="PF01232"/>
    </source>
</evidence>
<dbReference type="InterPro" id="IPR008927">
    <property type="entry name" value="6-PGluconate_DH-like_C_sf"/>
</dbReference>
<sequence>MPGRNPTKKAVHYGAGNIGRGFIGLVLSRSGYEVVFVARNEKQISLLRQRKQYTVTFAGEAEEREVVRNVTAVPIHDVPAVTESIAEADVVTTAVGEAALPHIARSIAEGLERRLGAGEARPLQIIACENAVRGSAKLKKHVYSHLREETKRRAERSVSFPNAIVDRIVPPQSPEDPLGVKVEPFCEWVVERVEAGRGEPEAIAGVKYVDSLEPYAERKLYTVNVGHCAAAYFGYLEGYRTIREAMNDERLRSRVAGAMEETGRLLVHKYNWSEPEHRHYIRKAIQRFANPRMTDKVARVGRSPLRKLAAGDRLVKPALQAAALGMETPHLVSLIAAALLFDNESDPEAIRLQAAIREKGVRDVIRNHMGIPEHHPLHFRIAEQYESMKARAAGRR</sequence>
<dbReference type="PRINTS" id="PR00084">
    <property type="entry name" value="MTLDHDRGNASE"/>
</dbReference>
<gene>
    <name evidence="7" type="primary">mtlD</name>
    <name evidence="10" type="ORF">H7B90_18680</name>
</gene>
<evidence type="ECO:0000313" key="11">
    <source>
        <dbReference type="Proteomes" id="UP000553776"/>
    </source>
</evidence>
<dbReference type="NCBIfam" id="NF002649">
    <property type="entry name" value="PRK02318.2-1"/>
    <property type="match status" value="1"/>
</dbReference>
<dbReference type="InterPro" id="IPR000669">
    <property type="entry name" value="Mannitol_DH"/>
</dbReference>
<dbReference type="PANTHER" id="PTHR30524">
    <property type="entry name" value="MANNITOL-1-PHOSPHATE 5-DEHYDROGENASE"/>
    <property type="match status" value="1"/>
</dbReference>
<dbReference type="InterPro" id="IPR013118">
    <property type="entry name" value="Mannitol_DH_C"/>
</dbReference>
<dbReference type="Pfam" id="PF01232">
    <property type="entry name" value="Mannitol_dh"/>
    <property type="match status" value="1"/>
</dbReference>
<dbReference type="AlphaFoldDB" id="A0A841U0T5"/>
<evidence type="ECO:0000256" key="6">
    <source>
        <dbReference type="ARBA" id="ARBA00048615"/>
    </source>
</evidence>
<dbReference type="RefSeq" id="WP_185137404.1">
    <property type="nucleotide sequence ID" value="NZ_BORM01000054.1"/>
</dbReference>
<organism evidence="10 11">
    <name type="scientific">Cohnella xylanilytica</name>
    <dbReference type="NCBI Taxonomy" id="557555"/>
    <lineage>
        <taxon>Bacteria</taxon>
        <taxon>Bacillati</taxon>
        <taxon>Bacillota</taxon>
        <taxon>Bacilli</taxon>
        <taxon>Bacillales</taxon>
        <taxon>Paenibacillaceae</taxon>
        <taxon>Cohnella</taxon>
    </lineage>
</organism>
<dbReference type="Proteomes" id="UP000553776">
    <property type="component" value="Unassembled WGS sequence"/>
</dbReference>
<comment type="caution">
    <text evidence="10">The sequence shown here is derived from an EMBL/GenBank/DDBJ whole genome shotgun (WGS) entry which is preliminary data.</text>
</comment>
<protein>
    <recommendedName>
        <fullName evidence="3 7">Mannitol-1-phosphate 5-dehydrogenase</fullName>
        <ecNumber evidence="2 7">1.1.1.17</ecNumber>
    </recommendedName>
</protein>
<evidence type="ECO:0000256" key="3">
    <source>
        <dbReference type="ARBA" id="ARBA00016219"/>
    </source>
</evidence>
<dbReference type="InterPro" id="IPR023027">
    <property type="entry name" value="Mannitol_DH_CS"/>
</dbReference>
<dbReference type="SUPFAM" id="SSF51735">
    <property type="entry name" value="NAD(P)-binding Rossmann-fold domains"/>
    <property type="match status" value="1"/>
</dbReference>
<evidence type="ECO:0000256" key="4">
    <source>
        <dbReference type="ARBA" id="ARBA00023002"/>
    </source>
</evidence>
<dbReference type="GO" id="GO:0008926">
    <property type="term" value="F:mannitol-1-phosphate 5-dehydrogenase activity"/>
    <property type="evidence" value="ECO:0007669"/>
    <property type="project" value="UniProtKB-UniRule"/>
</dbReference>
<dbReference type="HAMAP" id="MF_00196">
    <property type="entry name" value="Mannitol_dehydrog"/>
    <property type="match status" value="1"/>
</dbReference>
<dbReference type="Pfam" id="PF08125">
    <property type="entry name" value="Mannitol_dh_C"/>
    <property type="match status" value="1"/>
</dbReference>
<comment type="catalytic activity">
    <reaction evidence="6 7">
        <text>D-mannitol 1-phosphate + NAD(+) = beta-D-fructose 6-phosphate + NADH + H(+)</text>
        <dbReference type="Rhea" id="RHEA:19661"/>
        <dbReference type="ChEBI" id="CHEBI:15378"/>
        <dbReference type="ChEBI" id="CHEBI:57540"/>
        <dbReference type="ChEBI" id="CHEBI:57634"/>
        <dbReference type="ChEBI" id="CHEBI:57945"/>
        <dbReference type="ChEBI" id="CHEBI:61381"/>
        <dbReference type="EC" id="1.1.1.17"/>
    </reaction>
</comment>
<dbReference type="SUPFAM" id="SSF48179">
    <property type="entry name" value="6-phosphogluconate dehydrogenase C-terminal domain-like"/>
    <property type="match status" value="1"/>
</dbReference>
<dbReference type="Gene3D" id="1.10.1040.10">
    <property type="entry name" value="N-(1-d-carboxylethyl)-l-norvaline Dehydrogenase, domain 2"/>
    <property type="match status" value="1"/>
</dbReference>
<feature type="domain" description="Mannitol dehydrogenase C-terminal" evidence="9">
    <location>
        <begin position="212"/>
        <end position="388"/>
    </location>
</feature>
<dbReference type="NCBIfam" id="NF002646">
    <property type="entry name" value="PRK02318.1-2"/>
    <property type="match status" value="1"/>
</dbReference>
<evidence type="ECO:0000313" key="10">
    <source>
        <dbReference type="EMBL" id="MBB6693419.1"/>
    </source>
</evidence>
<dbReference type="EMBL" id="JACJVR010000073">
    <property type="protein sequence ID" value="MBB6693419.1"/>
    <property type="molecule type" value="Genomic_DNA"/>
</dbReference>